<feature type="transmembrane region" description="Helical" evidence="1">
    <location>
        <begin position="250"/>
        <end position="271"/>
    </location>
</feature>
<keyword evidence="1" id="KW-0472">Membrane</keyword>
<proteinExistence type="predicted"/>
<feature type="transmembrane region" description="Helical" evidence="1">
    <location>
        <begin position="221"/>
        <end position="244"/>
    </location>
</feature>
<feature type="transmembrane region" description="Helical" evidence="1">
    <location>
        <begin position="40"/>
        <end position="60"/>
    </location>
</feature>
<sequence length="284" mass="29726">MGRFLTPDSLIPDPRNGQAWNRYAYVINDPLNYTDPSGHIYVPIMARLMVVAMGGMFAAAGAEAWNQNNPDWNTLPQCGCEPVGDPHPLALTLGATPGAAFGLGSMMGLANDLRPRHVPRAGLGISQAQIDRLEGTIAKHGPYARPSVLAEKHLNELRTAGRVRVDVSPNWGLGGGTGSSMGTLHLKADGVLAVGTIMDIMFQYFGDQGLCLTQRQRFYRVLIAGGMGLGLGALGLVAGAGFVAAGVPGLAAAGLATAITVVVGVGNEAYIKPRVFRGLGLQQE</sequence>
<dbReference type="Proteomes" id="UP000054010">
    <property type="component" value="Unassembled WGS sequence"/>
</dbReference>
<evidence type="ECO:0008006" key="4">
    <source>
        <dbReference type="Google" id="ProtNLM"/>
    </source>
</evidence>
<protein>
    <recommendedName>
        <fullName evidence="4">YD repeat-containing protein</fullName>
    </recommendedName>
</protein>
<evidence type="ECO:0000256" key="1">
    <source>
        <dbReference type="SAM" id="Phobius"/>
    </source>
</evidence>
<name>E1II94_9CHLR</name>
<evidence type="ECO:0000313" key="3">
    <source>
        <dbReference type="Proteomes" id="UP000054010"/>
    </source>
</evidence>
<keyword evidence="1" id="KW-1133">Transmembrane helix</keyword>
<accession>E1II94</accession>
<dbReference type="eggNOG" id="COG3209">
    <property type="taxonomic scope" value="Bacteria"/>
</dbReference>
<dbReference type="EMBL" id="ADVR01000127">
    <property type="protein sequence ID" value="EFO79093.1"/>
    <property type="molecule type" value="Genomic_DNA"/>
</dbReference>
<comment type="caution">
    <text evidence="2">The sequence shown here is derived from an EMBL/GenBank/DDBJ whole genome shotgun (WGS) entry which is preliminary data.</text>
</comment>
<keyword evidence="3" id="KW-1185">Reference proteome</keyword>
<evidence type="ECO:0000313" key="2">
    <source>
        <dbReference type="EMBL" id="EFO79093.1"/>
    </source>
</evidence>
<reference evidence="2 3" key="1">
    <citation type="journal article" date="2011" name="J. Bacteriol.">
        <title>Draft genome sequence of the anoxygenic filamentous phototrophic bacterium Oscillochloris trichoides subsp. DG-6.</title>
        <authorList>
            <person name="Kuznetsov B.B."/>
            <person name="Ivanovsky R.N."/>
            <person name="Keppen O.I."/>
            <person name="Sukhacheva M.V."/>
            <person name="Bumazhkin B.K."/>
            <person name="Patutina E.O."/>
            <person name="Beletsky A.V."/>
            <person name="Mardanov A.V."/>
            <person name="Baslerov R.V."/>
            <person name="Panteleeva A.N."/>
            <person name="Kolganova T.V."/>
            <person name="Ravin N.V."/>
            <person name="Skryabin K.G."/>
        </authorList>
    </citation>
    <scope>NUCLEOTIDE SEQUENCE [LARGE SCALE GENOMIC DNA]</scope>
    <source>
        <strain evidence="2 3">DG-6</strain>
    </source>
</reference>
<organism evidence="2 3">
    <name type="scientific">Oscillochloris trichoides DG-6</name>
    <dbReference type="NCBI Taxonomy" id="765420"/>
    <lineage>
        <taxon>Bacteria</taxon>
        <taxon>Bacillati</taxon>
        <taxon>Chloroflexota</taxon>
        <taxon>Chloroflexia</taxon>
        <taxon>Chloroflexales</taxon>
        <taxon>Chloroflexineae</taxon>
        <taxon>Oscillochloridaceae</taxon>
        <taxon>Oscillochloris</taxon>
    </lineage>
</organism>
<gene>
    <name evidence="2" type="ORF">OSCT_3046</name>
</gene>
<keyword evidence="1" id="KW-0812">Transmembrane</keyword>
<dbReference type="HOGENOM" id="CLU_979497_0_0_0"/>
<dbReference type="AlphaFoldDB" id="E1II94"/>
<dbReference type="Gene3D" id="2.180.10.10">
    <property type="entry name" value="RHS repeat-associated core"/>
    <property type="match status" value="1"/>
</dbReference>
<dbReference type="STRING" id="765420.OSCT_3046"/>